<proteinExistence type="predicted"/>
<sequence>MSRAVREPARQQRVRVTVVRGVVDDIGAAVAVRLSSEASVQPLRGQFCSHAPTVGAKAVITVAAQSG</sequence>
<gene>
    <name evidence="1" type="ORF">MNVI_01190</name>
</gene>
<evidence type="ECO:0000313" key="2">
    <source>
        <dbReference type="Proteomes" id="UP000466894"/>
    </source>
</evidence>
<dbReference type="AlphaFoldDB" id="A0A7I7P7E0"/>
<organism evidence="1 2">
    <name type="scientific">Mycobacterium noviomagense</name>
    <dbReference type="NCBI Taxonomy" id="459858"/>
    <lineage>
        <taxon>Bacteria</taxon>
        <taxon>Bacillati</taxon>
        <taxon>Actinomycetota</taxon>
        <taxon>Actinomycetes</taxon>
        <taxon>Mycobacteriales</taxon>
        <taxon>Mycobacteriaceae</taxon>
        <taxon>Mycobacterium</taxon>
    </lineage>
</organism>
<evidence type="ECO:0000313" key="1">
    <source>
        <dbReference type="EMBL" id="BBY04801.1"/>
    </source>
</evidence>
<name>A0A7I7P7E0_9MYCO</name>
<reference evidence="1 2" key="1">
    <citation type="journal article" date="2019" name="Emerg. Microbes Infect.">
        <title>Comprehensive subspecies identification of 175 nontuberculous mycobacteria species based on 7547 genomic profiles.</title>
        <authorList>
            <person name="Matsumoto Y."/>
            <person name="Kinjo T."/>
            <person name="Motooka D."/>
            <person name="Nabeya D."/>
            <person name="Jung N."/>
            <person name="Uechi K."/>
            <person name="Horii T."/>
            <person name="Iida T."/>
            <person name="Fujita J."/>
            <person name="Nakamura S."/>
        </authorList>
    </citation>
    <scope>NUCLEOTIDE SEQUENCE [LARGE SCALE GENOMIC DNA]</scope>
    <source>
        <strain evidence="1 2">JCM 16367</strain>
    </source>
</reference>
<dbReference type="EMBL" id="AP022583">
    <property type="protein sequence ID" value="BBY04801.1"/>
    <property type="molecule type" value="Genomic_DNA"/>
</dbReference>
<dbReference type="KEGG" id="mnv:MNVI_01190"/>
<protein>
    <submittedName>
        <fullName evidence="1">Uncharacterized protein</fullName>
    </submittedName>
</protein>
<dbReference type="Proteomes" id="UP000466894">
    <property type="component" value="Chromosome"/>
</dbReference>
<accession>A0A7I7P7E0</accession>